<dbReference type="GO" id="GO:0007156">
    <property type="term" value="P:homophilic cell adhesion via plasma membrane adhesion molecules"/>
    <property type="evidence" value="ECO:0007669"/>
    <property type="project" value="InterPro"/>
</dbReference>
<evidence type="ECO:0000256" key="1">
    <source>
        <dbReference type="ARBA" id="ARBA00004251"/>
    </source>
</evidence>
<dbReference type="Proteomes" id="UP001501940">
    <property type="component" value="Chromosome 1"/>
</dbReference>
<dbReference type="PROSITE" id="PS50268">
    <property type="entry name" value="CADHERIN_2"/>
    <property type="match status" value="6"/>
</dbReference>
<dbReference type="GO" id="GO:0005509">
    <property type="term" value="F:calcium ion binding"/>
    <property type="evidence" value="ECO:0007669"/>
    <property type="project" value="UniProtKB-UniRule"/>
</dbReference>
<accession>A0AAQ5Y1Q2</accession>
<name>A0AAQ5Y1Q2_AMPOC</name>
<keyword evidence="18" id="KW-1185">Reference proteome</keyword>
<feature type="domain" description="Cadherin" evidence="16">
    <location>
        <begin position="349"/>
        <end position="453"/>
    </location>
</feature>
<evidence type="ECO:0000256" key="14">
    <source>
        <dbReference type="SAM" id="Phobius"/>
    </source>
</evidence>
<sequence>MYLSIFFFLLLWAQALTLKNLNYSVPEEQGPGTVIGNIAKDARLGLEQTGQGGQGKKANFRVLENSAPHLIDVDPQSGLLYTKQRIDRETLCKRNPKCQLSMEVFANDKEICMIKIDIQDINDNSPTFPSDQIDIDISENAVPGTRFPLTSAHDPDAGENGLKTYQITRDDYNLFSLEVKSRGDGTKFPELVIQRPLDREERSHHTLILSATDGGEYPRSGTMQINVKVIDSNDNSPVFDQSSYVVEIPENSPPGKVLIDLNATDPDEGNNGQVVYSFSGYAPERIRELFSIDSRTGVIKIQGEIDYEESPVIEIDVQAKDLGPNPIPGHCKVSVKVLDRNDNWPSIGFVSVRQGAISEAAPPGTVIALVRVTDKDSGRNGQLQCRVLGNVPFKLEENYDNFYTVVTDRPLDREVQDEYNVTIVAKDNGIPPLNSTKSFTVKILDENDNVPRFTKSVYLLQIPENNIPGEYLGSVLAHDPDLGQNGTVYYSIINSNVSGGDVNTYVNVNAANGAIYAVRSFNYEQIKYFDFKVLAKDAGSPHLESNATVRISVLDVNDNIPVIVLPLLQNDTAEIHVPRNVGVGYIVTTVKAVDNDYGESGRLTYEISDGNEEHLFEIDPVTGDVRTAHPFWDDVSPIVELIIRVSDHGKPTLTAAARLIIKASNGRPPDGLPHMKDNQNWDMSLPLIVTLSIISIMLLAAMVTIAIKCKRENKEIRTYNCRIAEYSHPQLGKGKKKKINKNDIMLVQSEVEERDAMNVMNVVSSPSLATSPMYFDYQTRLPLSSPRSEVMYLKPTANNLSVPQGHVGCHTSFTGPVTSTTDTPTNRMSIIQTDNFPTEPNYMGSRQQFVQSSSTFKDPERASLRDSGHGDSDQADSDQDTNKGSCCDMSAKEALKLKAASVKPPPLEQGAASKLRSSPICLNQTHSRTDEDCVNCTEECRVLGHSDRCWMPQFPAGGNQAEGIDYRNNMFVPAGMETVPETETYETVNPNGKKTFCTFGKERRDHTILVANVKPYLKAKRALSPLLQEVPSASSSPTKGCSTMSPCSSVKSPADGAEGKPPPATCSGHYGPPDGQYLSPTKQTRDQGVYPSLPPSDPVAKVLAEARSRISQEAAGEMECVLEQVEPDGNRDGMDADQVVRDIDKLLQDCRGSEATGTLRK</sequence>
<evidence type="ECO:0000256" key="5">
    <source>
        <dbReference type="ARBA" id="ARBA00022737"/>
    </source>
</evidence>
<dbReference type="CDD" id="cd11304">
    <property type="entry name" value="Cadherin_repeat"/>
    <property type="match status" value="6"/>
</dbReference>
<dbReference type="InterPro" id="IPR013164">
    <property type="entry name" value="Cadherin_N"/>
</dbReference>
<dbReference type="PANTHER" id="PTHR24028">
    <property type="entry name" value="CADHERIN-87A"/>
    <property type="match status" value="1"/>
</dbReference>
<dbReference type="FunFam" id="2.60.40.60:FF:000127">
    <property type="entry name" value="Protocadherin beta 1"/>
    <property type="match status" value="1"/>
</dbReference>
<feature type="transmembrane region" description="Helical" evidence="14">
    <location>
        <begin position="685"/>
        <end position="707"/>
    </location>
</feature>
<reference evidence="17" key="3">
    <citation type="submission" date="2025-09" db="UniProtKB">
        <authorList>
            <consortium name="Ensembl"/>
        </authorList>
    </citation>
    <scope>IDENTIFICATION</scope>
</reference>
<evidence type="ECO:0000256" key="10">
    <source>
        <dbReference type="ARBA" id="ARBA00023180"/>
    </source>
</evidence>
<dbReference type="Ensembl" id="ENSAOCT00000049467.1">
    <property type="protein sequence ID" value="ENSAOCP00000045846.1"/>
    <property type="gene ID" value="ENSAOCG00000024760.2"/>
</dbReference>
<feature type="domain" description="Cadherin" evidence="16">
    <location>
        <begin position="569"/>
        <end position="675"/>
    </location>
</feature>
<keyword evidence="7" id="KW-0130">Cell adhesion</keyword>
<dbReference type="GO" id="GO:0005886">
    <property type="term" value="C:plasma membrane"/>
    <property type="evidence" value="ECO:0007669"/>
    <property type="project" value="UniProtKB-SubCell"/>
</dbReference>
<feature type="region of interest" description="Disordered" evidence="13">
    <location>
        <begin position="833"/>
        <end position="886"/>
    </location>
</feature>
<evidence type="ECO:0000256" key="9">
    <source>
        <dbReference type="ARBA" id="ARBA00023136"/>
    </source>
</evidence>
<feature type="region of interest" description="Disordered" evidence="13">
    <location>
        <begin position="1029"/>
        <end position="1097"/>
    </location>
</feature>
<dbReference type="Pfam" id="PF08266">
    <property type="entry name" value="Cadherin_2"/>
    <property type="match status" value="1"/>
</dbReference>
<evidence type="ECO:0000256" key="15">
    <source>
        <dbReference type="SAM" id="SignalP"/>
    </source>
</evidence>
<dbReference type="SUPFAM" id="SSF49313">
    <property type="entry name" value="Cadherin-like"/>
    <property type="match status" value="6"/>
</dbReference>
<evidence type="ECO:0000256" key="4">
    <source>
        <dbReference type="ARBA" id="ARBA00022729"/>
    </source>
</evidence>
<feature type="domain" description="Cadherin" evidence="16">
    <location>
        <begin position="17"/>
        <end position="128"/>
    </location>
</feature>
<feature type="compositionally biased region" description="Polar residues" evidence="13">
    <location>
        <begin position="1031"/>
        <end position="1051"/>
    </location>
</feature>
<dbReference type="GO" id="GO:0009653">
    <property type="term" value="P:anatomical structure morphogenesis"/>
    <property type="evidence" value="ECO:0007669"/>
    <property type="project" value="UniProtKB-ARBA"/>
</dbReference>
<dbReference type="InterPro" id="IPR050174">
    <property type="entry name" value="Protocadherin/Cadherin-CA"/>
</dbReference>
<evidence type="ECO:0000256" key="8">
    <source>
        <dbReference type="ARBA" id="ARBA00022989"/>
    </source>
</evidence>
<keyword evidence="6 12" id="KW-0106">Calcium</keyword>
<keyword evidence="8 14" id="KW-1133">Transmembrane helix</keyword>
<feature type="domain" description="Cadherin" evidence="16">
    <location>
        <begin position="454"/>
        <end position="563"/>
    </location>
</feature>
<dbReference type="PRINTS" id="PR00205">
    <property type="entry name" value="CADHERIN"/>
</dbReference>
<dbReference type="FunFam" id="2.60.40.60:FF:000042">
    <property type="entry name" value="protocadherin-19 isoform X1"/>
    <property type="match status" value="1"/>
</dbReference>
<evidence type="ECO:0000256" key="12">
    <source>
        <dbReference type="PROSITE-ProRule" id="PRU00043"/>
    </source>
</evidence>
<evidence type="ECO:0000256" key="3">
    <source>
        <dbReference type="ARBA" id="ARBA00022692"/>
    </source>
</evidence>
<evidence type="ECO:0000256" key="2">
    <source>
        <dbReference type="ARBA" id="ARBA00022475"/>
    </source>
</evidence>
<organism evidence="17 18">
    <name type="scientific">Amphiprion ocellaris</name>
    <name type="common">Clown anemonefish</name>
    <dbReference type="NCBI Taxonomy" id="80972"/>
    <lineage>
        <taxon>Eukaryota</taxon>
        <taxon>Metazoa</taxon>
        <taxon>Chordata</taxon>
        <taxon>Craniata</taxon>
        <taxon>Vertebrata</taxon>
        <taxon>Euteleostomi</taxon>
        <taxon>Actinopterygii</taxon>
        <taxon>Neopterygii</taxon>
        <taxon>Teleostei</taxon>
        <taxon>Neoteleostei</taxon>
        <taxon>Acanthomorphata</taxon>
        <taxon>Ovalentaria</taxon>
        <taxon>Pomacentridae</taxon>
        <taxon>Amphiprion</taxon>
    </lineage>
</organism>
<evidence type="ECO:0000256" key="6">
    <source>
        <dbReference type="ARBA" id="ARBA00022837"/>
    </source>
</evidence>
<reference evidence="17 18" key="1">
    <citation type="submission" date="2022-01" db="EMBL/GenBank/DDBJ databases">
        <title>A chromosome-scale genome assembly of the false clownfish, Amphiprion ocellaris.</title>
        <authorList>
            <person name="Ryu T."/>
        </authorList>
    </citation>
    <scope>NUCLEOTIDE SEQUENCE [LARGE SCALE GENOMIC DNA]</scope>
</reference>
<feature type="domain" description="Cadherin" evidence="16">
    <location>
        <begin position="240"/>
        <end position="347"/>
    </location>
</feature>
<proteinExistence type="predicted"/>
<keyword evidence="9 14" id="KW-0472">Membrane</keyword>
<dbReference type="InterPro" id="IPR020894">
    <property type="entry name" value="Cadherin_CS"/>
</dbReference>
<dbReference type="FunFam" id="2.60.40.60:FF:000007">
    <property type="entry name" value="Protocadherin alpha 2"/>
    <property type="match status" value="1"/>
</dbReference>
<keyword evidence="3 14" id="KW-0812">Transmembrane</keyword>
<evidence type="ECO:0000256" key="7">
    <source>
        <dbReference type="ARBA" id="ARBA00022889"/>
    </source>
</evidence>
<dbReference type="FunFam" id="2.60.40.60:FF:000002">
    <property type="entry name" value="Protocadherin alpha 2"/>
    <property type="match status" value="1"/>
</dbReference>
<dbReference type="PROSITE" id="PS00232">
    <property type="entry name" value="CADHERIN_1"/>
    <property type="match status" value="3"/>
</dbReference>
<dbReference type="AlphaFoldDB" id="A0AAQ5Y1Q2"/>
<evidence type="ECO:0000256" key="13">
    <source>
        <dbReference type="SAM" id="MobiDB-lite"/>
    </source>
</evidence>
<dbReference type="InterPro" id="IPR002126">
    <property type="entry name" value="Cadherin-like_dom"/>
</dbReference>
<keyword evidence="10" id="KW-0325">Glycoprotein</keyword>
<evidence type="ECO:0000256" key="11">
    <source>
        <dbReference type="ARBA" id="ARBA00067603"/>
    </source>
</evidence>
<evidence type="ECO:0000313" key="18">
    <source>
        <dbReference type="Proteomes" id="UP001501940"/>
    </source>
</evidence>
<evidence type="ECO:0000313" key="17">
    <source>
        <dbReference type="Ensembl" id="ENSAOCP00000045846.1"/>
    </source>
</evidence>
<dbReference type="InterPro" id="IPR015919">
    <property type="entry name" value="Cadherin-like_sf"/>
</dbReference>
<gene>
    <name evidence="17" type="primary">PCDH17</name>
</gene>
<feature type="signal peptide" evidence="15">
    <location>
        <begin position="1"/>
        <end position="17"/>
    </location>
</feature>
<keyword evidence="2" id="KW-1003">Cell membrane</keyword>
<keyword evidence="4 15" id="KW-0732">Signal</keyword>
<reference evidence="17" key="2">
    <citation type="submission" date="2025-08" db="UniProtKB">
        <authorList>
            <consortium name="Ensembl"/>
        </authorList>
    </citation>
    <scope>IDENTIFICATION</scope>
</reference>
<keyword evidence="5" id="KW-0677">Repeat</keyword>
<comment type="subcellular location">
    <subcellularLocation>
        <location evidence="1">Cell membrane</location>
        <topology evidence="1">Single-pass type I membrane protein</topology>
    </subcellularLocation>
</comment>
<dbReference type="GeneTree" id="ENSGT00940000156894"/>
<dbReference type="Gene3D" id="2.60.40.60">
    <property type="entry name" value="Cadherins"/>
    <property type="match status" value="6"/>
</dbReference>
<feature type="compositionally biased region" description="Polar residues" evidence="13">
    <location>
        <begin position="833"/>
        <end position="856"/>
    </location>
</feature>
<dbReference type="FunFam" id="2.60.40.60:FF:000001">
    <property type="entry name" value="Protocadherin alpha 2"/>
    <property type="match status" value="1"/>
</dbReference>
<dbReference type="PANTHER" id="PTHR24028:SF41">
    <property type="entry name" value="PROTOCADHERIN-17"/>
    <property type="match status" value="1"/>
</dbReference>
<protein>
    <recommendedName>
        <fullName evidence="11">Protocadherin beta-1</fullName>
    </recommendedName>
</protein>
<dbReference type="SMART" id="SM00112">
    <property type="entry name" value="CA"/>
    <property type="match status" value="6"/>
</dbReference>
<evidence type="ECO:0000259" key="16">
    <source>
        <dbReference type="PROSITE" id="PS50268"/>
    </source>
</evidence>
<feature type="compositionally biased region" description="Basic and acidic residues" evidence="13">
    <location>
        <begin position="857"/>
        <end position="872"/>
    </location>
</feature>
<dbReference type="FunFam" id="2.60.40.60:FF:000121">
    <property type="entry name" value="Protocadherin 17"/>
    <property type="match status" value="1"/>
</dbReference>
<dbReference type="Pfam" id="PF00028">
    <property type="entry name" value="Cadherin"/>
    <property type="match status" value="5"/>
</dbReference>
<feature type="chain" id="PRO_5043624777" description="Protocadherin beta-1" evidence="15">
    <location>
        <begin position="18"/>
        <end position="1161"/>
    </location>
</feature>
<feature type="domain" description="Cadherin" evidence="16">
    <location>
        <begin position="129"/>
        <end position="239"/>
    </location>
</feature>